<accession>A0ACB9R866</accession>
<name>A0ACB9R866_9MYRT</name>
<comment type="caution">
    <text evidence="1">The sequence shown here is derived from an EMBL/GenBank/DDBJ whole genome shotgun (WGS) entry which is preliminary data.</text>
</comment>
<reference evidence="2" key="1">
    <citation type="journal article" date="2023" name="Front. Plant Sci.">
        <title>Chromosomal-level genome assembly of Melastoma candidum provides insights into trichome evolution.</title>
        <authorList>
            <person name="Zhong Y."/>
            <person name="Wu W."/>
            <person name="Sun C."/>
            <person name="Zou P."/>
            <person name="Liu Y."/>
            <person name="Dai S."/>
            <person name="Zhou R."/>
        </authorList>
    </citation>
    <scope>NUCLEOTIDE SEQUENCE [LARGE SCALE GENOMIC DNA]</scope>
</reference>
<dbReference type="EMBL" id="CM042883">
    <property type="protein sequence ID" value="KAI4375084.1"/>
    <property type="molecule type" value="Genomic_DNA"/>
</dbReference>
<dbReference type="Proteomes" id="UP001057402">
    <property type="component" value="Chromosome 4"/>
</dbReference>
<sequence>MAALLGQVGWPFAQSLPPDNYSSPSPSSFLSLSRIAAFPSASVAYPFLSLSPKVSPIRRRHFLPLSAAAPADAGVVEVEKDEELKKEGEEFSKTRLIAQNVPWTCTPEDIRSLFEKHGTVVEVELSMFSKNRNRGLAFIEMGSEEDALRALEALEASEFEGRTLKINYAKPKKKPQSAARPGLAPTFNLFVSNLSYEARAKDLRDFFKSEIESVASADIIFHDNPRRSSGYGFVSFKSKKDAEAALISFQGKVFMGRSIRVSRSKQFVKLPTKESLQANMDTPSESLLEEEAQQEEKSYQS</sequence>
<proteinExistence type="predicted"/>
<evidence type="ECO:0000313" key="1">
    <source>
        <dbReference type="EMBL" id="KAI4375084.1"/>
    </source>
</evidence>
<gene>
    <name evidence="1" type="ORF">MLD38_012994</name>
</gene>
<protein>
    <submittedName>
        <fullName evidence="1">Uncharacterized protein</fullName>
    </submittedName>
</protein>
<keyword evidence="2" id="KW-1185">Reference proteome</keyword>
<evidence type="ECO:0000313" key="2">
    <source>
        <dbReference type="Proteomes" id="UP001057402"/>
    </source>
</evidence>
<organism evidence="1 2">
    <name type="scientific">Melastoma candidum</name>
    <dbReference type="NCBI Taxonomy" id="119954"/>
    <lineage>
        <taxon>Eukaryota</taxon>
        <taxon>Viridiplantae</taxon>
        <taxon>Streptophyta</taxon>
        <taxon>Embryophyta</taxon>
        <taxon>Tracheophyta</taxon>
        <taxon>Spermatophyta</taxon>
        <taxon>Magnoliopsida</taxon>
        <taxon>eudicotyledons</taxon>
        <taxon>Gunneridae</taxon>
        <taxon>Pentapetalae</taxon>
        <taxon>rosids</taxon>
        <taxon>malvids</taxon>
        <taxon>Myrtales</taxon>
        <taxon>Melastomataceae</taxon>
        <taxon>Melastomatoideae</taxon>
        <taxon>Melastomateae</taxon>
        <taxon>Melastoma</taxon>
    </lineage>
</organism>